<proteinExistence type="predicted"/>
<dbReference type="EMBL" id="NMVJ01000007">
    <property type="protein sequence ID" value="OYN90156.1"/>
    <property type="molecule type" value="Genomic_DNA"/>
</dbReference>
<dbReference type="InterPro" id="IPR011335">
    <property type="entry name" value="Restrct_endonuc-II-like"/>
</dbReference>
<dbReference type="Gene3D" id="3.40.960.10">
    <property type="entry name" value="VSR Endonuclease"/>
    <property type="match status" value="1"/>
</dbReference>
<comment type="caution">
    <text evidence="3">The sequence shown here is derived from an EMBL/GenBank/DDBJ whole genome shotgun (WGS) entry which is preliminary data.</text>
</comment>
<organism evidence="3 4">
    <name type="scientific">Parenemella sanctibonifatiensis</name>
    <dbReference type="NCBI Taxonomy" id="2016505"/>
    <lineage>
        <taxon>Bacteria</taxon>
        <taxon>Bacillati</taxon>
        <taxon>Actinomycetota</taxon>
        <taxon>Actinomycetes</taxon>
        <taxon>Propionibacteriales</taxon>
        <taxon>Propionibacteriaceae</taxon>
        <taxon>Parenemella</taxon>
    </lineage>
</organism>
<dbReference type="Pfam" id="PF18741">
    <property type="entry name" value="MTES_1575"/>
    <property type="match status" value="1"/>
</dbReference>
<reference evidence="3 4" key="1">
    <citation type="submission" date="2017-07" db="EMBL/GenBank/DDBJ databases">
        <title>Draft whole genome sequences of clinical Proprionibacteriaceae strains.</title>
        <authorList>
            <person name="Bernier A.-M."/>
            <person name="Bernard K."/>
            <person name="Domingo M.-C."/>
        </authorList>
    </citation>
    <scope>NUCLEOTIDE SEQUENCE [LARGE SCALE GENOMIC DNA]</scope>
    <source>
        <strain evidence="3 4">NML 150081</strain>
    </source>
</reference>
<evidence type="ECO:0000313" key="3">
    <source>
        <dbReference type="EMBL" id="OYN90156.1"/>
    </source>
</evidence>
<sequence length="330" mass="37343">MSAVGLRRLQYAIGGCLQRHFRAGWVVHSRQRTRSVVHRCARGRRNLPWRASGVGMRDNRVICRTKHLKEEGWSDWQIRKALSRGEIARLRRGWYALGPVDSKVVTAVTKGGALSCISALGEYGVFVPIHHTLHIRRPERGHRQRGGCRGHGDHAPVNSGIDSPAQALRCAVKCMPAEWIVVIIESIRVKEVMTTAQILDAIAGVPKWINRLLQKVDKGESGTETLVRLRLRALGIRLTCQVEIDGVGRVDMIIGDRLVIEVDGVEFHSSPEQFEDDRERDRRLTALGYTVVRLSCKQVMYGWGEALADILGMVRQGIHRRRRNRWRTLV</sequence>
<dbReference type="OrthoDB" id="2594539at2"/>
<dbReference type="Proteomes" id="UP000216300">
    <property type="component" value="Unassembled WGS sequence"/>
</dbReference>
<name>A0A255EF26_9ACTN</name>
<dbReference type="SUPFAM" id="SSF52980">
    <property type="entry name" value="Restriction endonuclease-like"/>
    <property type="match status" value="1"/>
</dbReference>
<dbReference type="InterPro" id="IPR049468">
    <property type="entry name" value="Restrct_endonuc-II-like_dom"/>
</dbReference>
<gene>
    <name evidence="3" type="ORF">CGZ91_08230</name>
</gene>
<accession>A0A255EF26</accession>
<evidence type="ECO:0000313" key="4">
    <source>
        <dbReference type="Proteomes" id="UP000216300"/>
    </source>
</evidence>
<evidence type="ECO:0000259" key="2">
    <source>
        <dbReference type="Pfam" id="PF18741"/>
    </source>
</evidence>
<evidence type="ECO:0000256" key="1">
    <source>
        <dbReference type="SAM" id="MobiDB-lite"/>
    </source>
</evidence>
<keyword evidence="4" id="KW-1185">Reference proteome</keyword>
<dbReference type="AlphaFoldDB" id="A0A255EF26"/>
<protein>
    <recommendedName>
        <fullName evidence="2">Restriction endonuclease type II-like domain-containing protein</fullName>
    </recommendedName>
</protein>
<feature type="compositionally biased region" description="Basic residues" evidence="1">
    <location>
        <begin position="138"/>
        <end position="148"/>
    </location>
</feature>
<feature type="region of interest" description="Disordered" evidence="1">
    <location>
        <begin position="138"/>
        <end position="159"/>
    </location>
</feature>
<feature type="domain" description="Restriction endonuclease type II-like" evidence="2">
    <location>
        <begin position="226"/>
        <end position="306"/>
    </location>
</feature>